<protein>
    <submittedName>
        <fullName evidence="7">MipA/OmpV family protein</fullName>
    </submittedName>
</protein>
<comment type="caution">
    <text evidence="7">The sequence shown here is derived from an EMBL/GenBank/DDBJ whole genome shotgun (WGS) entry which is preliminary data.</text>
</comment>
<evidence type="ECO:0000256" key="4">
    <source>
        <dbReference type="ARBA" id="ARBA00023136"/>
    </source>
</evidence>
<evidence type="ECO:0000256" key="2">
    <source>
        <dbReference type="ARBA" id="ARBA00005722"/>
    </source>
</evidence>
<reference evidence="7 8" key="2">
    <citation type="submission" date="2024-06" db="EMBL/GenBank/DDBJ databases">
        <title>Thioclava kandeliae sp. nov. from a rhizosphere soil sample of Kandelia candel in a mangrove.</title>
        <authorList>
            <person name="Mu T."/>
        </authorList>
    </citation>
    <scope>NUCLEOTIDE SEQUENCE [LARGE SCALE GENOMIC DNA]</scope>
    <source>
        <strain evidence="7 8">CPCC 100088</strain>
    </source>
</reference>
<dbReference type="InterPro" id="IPR010583">
    <property type="entry name" value="MipA"/>
</dbReference>
<keyword evidence="3 6" id="KW-0732">Signal</keyword>
<dbReference type="Pfam" id="PF06629">
    <property type="entry name" value="MipA"/>
    <property type="match status" value="1"/>
</dbReference>
<sequence>MTQITAKIAAASVALMPLVAGAAFAQDSQSEGYHFDTPRVSTQSSGAGVKFTLGAGVAVTPEYPGSDDFTVGPDMVVRFHALQYGGMTYGNPDPYAEKSGFSVAGSFRYIGERDASDYSELRGLDDVEDSLELGLGFAYDTPVYEVFSTVRYGVIGHNTWVGEVGADLKMHPTERLTVTFGPRAFWGTERYADTYYGVTAAESAASGGSLAAYDPDGGFLSAGVELGANYRFDGGWGVEGAVRYDKLMNDAEDSPITQAGSDEQWSMSFDVTRVFTLGAM</sequence>
<feature type="signal peptide" evidence="6">
    <location>
        <begin position="1"/>
        <end position="25"/>
    </location>
</feature>
<dbReference type="RefSeq" id="WP_339112699.1">
    <property type="nucleotide sequence ID" value="NZ_JAYWLC010000004.1"/>
</dbReference>
<gene>
    <name evidence="7" type="ORF">VSX56_06900</name>
</gene>
<dbReference type="PANTHER" id="PTHR38776:SF1">
    <property type="entry name" value="MLTA-INTERACTING PROTEIN-RELATED"/>
    <property type="match status" value="1"/>
</dbReference>
<feature type="chain" id="PRO_5046474895" evidence="6">
    <location>
        <begin position="26"/>
        <end position="280"/>
    </location>
</feature>
<evidence type="ECO:0000256" key="3">
    <source>
        <dbReference type="ARBA" id="ARBA00022729"/>
    </source>
</evidence>
<evidence type="ECO:0000313" key="8">
    <source>
        <dbReference type="Proteomes" id="UP001438953"/>
    </source>
</evidence>
<accession>A0ABV1SF26</accession>
<dbReference type="Proteomes" id="UP001438953">
    <property type="component" value="Unassembled WGS sequence"/>
</dbReference>
<reference evidence="7 8" key="1">
    <citation type="submission" date="2024-01" db="EMBL/GenBank/DDBJ databases">
        <authorList>
            <person name="Deng Y."/>
            <person name="Su J."/>
        </authorList>
    </citation>
    <scope>NUCLEOTIDE SEQUENCE [LARGE SCALE GENOMIC DNA]</scope>
    <source>
        <strain evidence="7 8">CPCC 100088</strain>
    </source>
</reference>
<dbReference type="EMBL" id="JAYWLC010000004">
    <property type="protein sequence ID" value="MER5171503.1"/>
    <property type="molecule type" value="Genomic_DNA"/>
</dbReference>
<proteinExistence type="inferred from homology"/>
<keyword evidence="4" id="KW-0472">Membrane</keyword>
<dbReference type="PANTHER" id="PTHR38776">
    <property type="entry name" value="MLTA-INTERACTING PROTEIN-RELATED"/>
    <property type="match status" value="1"/>
</dbReference>
<evidence type="ECO:0000256" key="5">
    <source>
        <dbReference type="ARBA" id="ARBA00023237"/>
    </source>
</evidence>
<name>A0ABV1SF26_9RHOB</name>
<comment type="subcellular location">
    <subcellularLocation>
        <location evidence="1">Cell outer membrane</location>
    </subcellularLocation>
</comment>
<evidence type="ECO:0000256" key="1">
    <source>
        <dbReference type="ARBA" id="ARBA00004442"/>
    </source>
</evidence>
<keyword evidence="8" id="KW-1185">Reference proteome</keyword>
<comment type="similarity">
    <text evidence="2">Belongs to the MipA/OmpV family.</text>
</comment>
<evidence type="ECO:0000313" key="7">
    <source>
        <dbReference type="EMBL" id="MER5171503.1"/>
    </source>
</evidence>
<evidence type="ECO:0000256" key="6">
    <source>
        <dbReference type="SAM" id="SignalP"/>
    </source>
</evidence>
<keyword evidence="5" id="KW-0998">Cell outer membrane</keyword>
<organism evidence="7 8">
    <name type="scientific">Thioclava kandeliae</name>
    <dbReference type="NCBI Taxonomy" id="3070818"/>
    <lineage>
        <taxon>Bacteria</taxon>
        <taxon>Pseudomonadati</taxon>
        <taxon>Pseudomonadota</taxon>
        <taxon>Alphaproteobacteria</taxon>
        <taxon>Rhodobacterales</taxon>
        <taxon>Paracoccaceae</taxon>
        <taxon>Thioclava</taxon>
    </lineage>
</organism>